<evidence type="ECO:0000256" key="3">
    <source>
        <dbReference type="ARBA" id="ARBA00022475"/>
    </source>
</evidence>
<gene>
    <name evidence="8" type="ORF">EJE83_00150</name>
    <name evidence="9" type="ORF">PAP18089_01701</name>
</gene>
<evidence type="ECO:0000313" key="9">
    <source>
        <dbReference type="EMBL" id="VVG70737.1"/>
    </source>
</evidence>
<reference evidence="8 10" key="1">
    <citation type="submission" date="2018-12" db="EMBL/GenBank/DDBJ databases">
        <title>Whole genome sequence of a Pandoraea apista isolate from a patient with cystic fibrosis.</title>
        <authorList>
            <person name="Kenna D.T."/>
            <person name="Turton J.F."/>
        </authorList>
    </citation>
    <scope>NUCLEOTIDE SEQUENCE [LARGE SCALE GENOMIC DNA]</scope>
    <source>
        <strain evidence="8 10">Pa13324</strain>
    </source>
</reference>
<dbReference type="PANTHER" id="PTHR36838:SF3">
    <property type="entry name" value="TRANSPORTER AUXIN EFFLUX CARRIER EC FAMILY"/>
    <property type="match status" value="1"/>
</dbReference>
<name>A0A0B5FM81_9BURK</name>
<feature type="transmembrane region" description="Helical" evidence="7">
    <location>
        <begin position="166"/>
        <end position="188"/>
    </location>
</feature>
<feature type="transmembrane region" description="Helical" evidence="7">
    <location>
        <begin position="235"/>
        <end position="254"/>
    </location>
</feature>
<keyword evidence="10" id="KW-1185">Reference proteome</keyword>
<dbReference type="KEGG" id="papi:SG18_17650"/>
<reference evidence="9 11" key="2">
    <citation type="submission" date="2019-08" db="EMBL/GenBank/DDBJ databases">
        <authorList>
            <person name="Peeters C."/>
        </authorList>
    </citation>
    <scope>NUCLEOTIDE SEQUENCE [LARGE SCALE GENOMIC DNA]</scope>
    <source>
        <strain evidence="9 11">LMG 18089</strain>
    </source>
</reference>
<evidence type="ECO:0000256" key="2">
    <source>
        <dbReference type="ARBA" id="ARBA00022448"/>
    </source>
</evidence>
<dbReference type="Proteomes" id="UP000270216">
    <property type="component" value="Unassembled WGS sequence"/>
</dbReference>
<evidence type="ECO:0000256" key="5">
    <source>
        <dbReference type="ARBA" id="ARBA00022989"/>
    </source>
</evidence>
<keyword evidence="5 7" id="KW-1133">Transmembrane helix</keyword>
<sequence>MQAVISAALPVFGLIFVGYLCARRAWLGGAALDALNRFVVYLALPAVLFQSMAQITWAELVNPGFLGAFGGGMAATFALSFMLDRTVRGRLTDASIEGMGAAYPNAGFMGLPLCLVAFGPASVPAVVVAMLLTATVLFAISIAIIETDLQATPNWRRTAGFVARALVRNPLVVSPFVGMAFAGVGIALPAPVLHFTTLLGGAASPCALVAIGMFLAQSAGAAKEPRIARAVGRLVGLKLVFQPAITAFLAFRVFDLPAIWAHSALLLSALPIGTGPFMLAQLYGREAAVASRAILISTVLSVVTVSLLIGWFSVR</sequence>
<evidence type="ECO:0000256" key="1">
    <source>
        <dbReference type="ARBA" id="ARBA00004141"/>
    </source>
</evidence>
<evidence type="ECO:0000256" key="7">
    <source>
        <dbReference type="SAM" id="Phobius"/>
    </source>
</evidence>
<dbReference type="OrthoDB" id="3435874at2"/>
<dbReference type="PANTHER" id="PTHR36838">
    <property type="entry name" value="AUXIN EFFLUX CARRIER FAMILY PROTEIN"/>
    <property type="match status" value="1"/>
</dbReference>
<feature type="transmembrane region" description="Helical" evidence="7">
    <location>
        <begin position="6"/>
        <end position="26"/>
    </location>
</feature>
<keyword evidence="2" id="KW-0813">Transport</keyword>
<dbReference type="EMBL" id="RWHX01000001">
    <property type="protein sequence ID" value="RSK86949.1"/>
    <property type="molecule type" value="Genomic_DNA"/>
</dbReference>
<accession>A0A0B5FM81</accession>
<dbReference type="RefSeq" id="WP_042118255.1">
    <property type="nucleotide sequence ID" value="NZ_CABPSX010000002.1"/>
</dbReference>
<dbReference type="EMBL" id="CABPSX010000002">
    <property type="protein sequence ID" value="VVG70737.1"/>
    <property type="molecule type" value="Genomic_DNA"/>
</dbReference>
<proteinExistence type="predicted"/>
<dbReference type="STRING" id="93218.XM39_17845"/>
<dbReference type="Proteomes" id="UP000364291">
    <property type="component" value="Unassembled WGS sequence"/>
</dbReference>
<evidence type="ECO:0000256" key="4">
    <source>
        <dbReference type="ARBA" id="ARBA00022692"/>
    </source>
</evidence>
<dbReference type="GO" id="GO:0016020">
    <property type="term" value="C:membrane"/>
    <property type="evidence" value="ECO:0007669"/>
    <property type="project" value="UniProtKB-SubCell"/>
</dbReference>
<dbReference type="InterPro" id="IPR004776">
    <property type="entry name" value="Mem_transp_PIN-like"/>
</dbReference>
<dbReference type="GO" id="GO:0055085">
    <property type="term" value="P:transmembrane transport"/>
    <property type="evidence" value="ECO:0007669"/>
    <property type="project" value="InterPro"/>
</dbReference>
<feature type="transmembrane region" description="Helical" evidence="7">
    <location>
        <begin position="194"/>
        <end position="215"/>
    </location>
</feature>
<keyword evidence="3" id="KW-1003">Cell membrane</keyword>
<feature type="transmembrane region" description="Helical" evidence="7">
    <location>
        <begin position="294"/>
        <end position="314"/>
    </location>
</feature>
<feature type="transmembrane region" description="Helical" evidence="7">
    <location>
        <begin position="125"/>
        <end position="145"/>
    </location>
</feature>
<comment type="subcellular location">
    <subcellularLocation>
        <location evidence="1">Membrane</location>
        <topology evidence="1">Multi-pass membrane protein</topology>
    </subcellularLocation>
</comment>
<dbReference type="AlphaFoldDB" id="A0A0B5FM81"/>
<feature type="transmembrane region" description="Helical" evidence="7">
    <location>
        <begin position="260"/>
        <end position="282"/>
    </location>
</feature>
<protein>
    <submittedName>
        <fullName evidence="8">AEC family transporter</fullName>
    </submittedName>
    <submittedName>
        <fullName evidence="9">Malonate transporter</fullName>
    </submittedName>
</protein>
<dbReference type="Pfam" id="PF03547">
    <property type="entry name" value="Mem_trans"/>
    <property type="match status" value="1"/>
</dbReference>
<feature type="transmembrane region" description="Helical" evidence="7">
    <location>
        <begin position="102"/>
        <end position="119"/>
    </location>
</feature>
<evidence type="ECO:0000313" key="8">
    <source>
        <dbReference type="EMBL" id="RSK86949.1"/>
    </source>
</evidence>
<organism evidence="9 11">
    <name type="scientific">Pandoraea apista</name>
    <dbReference type="NCBI Taxonomy" id="93218"/>
    <lineage>
        <taxon>Bacteria</taxon>
        <taxon>Pseudomonadati</taxon>
        <taxon>Pseudomonadota</taxon>
        <taxon>Betaproteobacteria</taxon>
        <taxon>Burkholderiales</taxon>
        <taxon>Burkholderiaceae</taxon>
        <taxon>Pandoraea</taxon>
    </lineage>
</organism>
<evidence type="ECO:0000313" key="10">
    <source>
        <dbReference type="Proteomes" id="UP000270216"/>
    </source>
</evidence>
<evidence type="ECO:0000313" key="11">
    <source>
        <dbReference type="Proteomes" id="UP000364291"/>
    </source>
</evidence>
<dbReference type="GeneID" id="47014437"/>
<keyword evidence="6 7" id="KW-0472">Membrane</keyword>
<evidence type="ECO:0000256" key="6">
    <source>
        <dbReference type="ARBA" id="ARBA00023136"/>
    </source>
</evidence>
<keyword evidence="4 7" id="KW-0812">Transmembrane</keyword>
<feature type="transmembrane region" description="Helical" evidence="7">
    <location>
        <begin position="64"/>
        <end position="82"/>
    </location>
</feature>
<feature type="transmembrane region" description="Helical" evidence="7">
    <location>
        <begin position="38"/>
        <end position="58"/>
    </location>
</feature>